<keyword evidence="2" id="KW-0732">Signal</keyword>
<evidence type="ECO:0000313" key="4">
    <source>
        <dbReference type="Proteomes" id="UP000002669"/>
    </source>
</evidence>
<dbReference type="OrthoDB" id="4316405at2759"/>
<feature type="compositionally biased region" description="Gly residues" evidence="1">
    <location>
        <begin position="148"/>
        <end position="158"/>
    </location>
</feature>
<dbReference type="RefSeq" id="XP_003175027.1">
    <property type="nucleotide sequence ID" value="XM_003174979.1"/>
</dbReference>
<feature type="chain" id="PRO_5003190551" evidence="2">
    <location>
        <begin position="28"/>
        <end position="335"/>
    </location>
</feature>
<dbReference type="GeneID" id="10030330"/>
<gene>
    <name evidence="3" type="ORF">MGYG_02557</name>
</gene>
<reference evidence="4" key="1">
    <citation type="journal article" date="2012" name="MBio">
        <title>Comparative genome analysis of Trichophyton rubrum and related dermatophytes reveals candidate genes involved in infection.</title>
        <authorList>
            <person name="Martinez D.A."/>
            <person name="Oliver B.G."/>
            <person name="Graeser Y."/>
            <person name="Goldberg J.M."/>
            <person name="Li W."/>
            <person name="Martinez-Rossi N.M."/>
            <person name="Monod M."/>
            <person name="Shelest E."/>
            <person name="Barton R.C."/>
            <person name="Birch E."/>
            <person name="Brakhage A.A."/>
            <person name="Chen Z."/>
            <person name="Gurr S.J."/>
            <person name="Heiman D."/>
            <person name="Heitman J."/>
            <person name="Kosti I."/>
            <person name="Rossi A."/>
            <person name="Saif S."/>
            <person name="Samalova M."/>
            <person name="Saunders C.W."/>
            <person name="Shea T."/>
            <person name="Summerbell R.C."/>
            <person name="Xu J."/>
            <person name="Young S."/>
            <person name="Zeng Q."/>
            <person name="Birren B.W."/>
            <person name="Cuomo C.A."/>
            <person name="White T.C."/>
        </authorList>
    </citation>
    <scope>NUCLEOTIDE SEQUENCE [LARGE SCALE GENOMIC DNA]</scope>
    <source>
        <strain evidence="4">ATCC MYA-4604 / CBS 118893</strain>
    </source>
</reference>
<sequence length="335" mass="37404">MLSTIVRFSVLPLILAWLVLLAAPVQADNFLSHAYERLWLWERYQIACAIEGPDKQQSILPFKTQKGQESKNNKGTGPDKMLTYTEFITRLDDKPLPPDVGKLTPPGDGRSVTDAVSELIKNKVTGELNIITIDPSLRGKNYNKPPESGGGKKPGTNGGSRSLYDPKDPYRTPYTVLFDKLENSLSKYRLDDKNKAVIDKHIENLKACSKATVQLRAEKTMDFVAKKLAAPVADGGLGIDVRLTWKDSTIPGADKYPEIDFKETYEANKEKLKNAGFKNRKDVTDWVTRFGDPKYAGKVEFGPGAFSHFRTLVTWRDAEHRINLSAAELGTCKLE</sequence>
<protein>
    <submittedName>
        <fullName evidence="3">Uncharacterized protein</fullName>
    </submittedName>
</protein>
<dbReference type="OMA" id="ADNFLAH"/>
<evidence type="ECO:0000256" key="1">
    <source>
        <dbReference type="SAM" id="MobiDB-lite"/>
    </source>
</evidence>
<dbReference type="EMBL" id="DS989823">
    <property type="protein sequence ID" value="EFQ99544.1"/>
    <property type="molecule type" value="Genomic_DNA"/>
</dbReference>
<keyword evidence="4" id="KW-1185">Reference proteome</keyword>
<dbReference type="InParanoid" id="E4UN83"/>
<dbReference type="AlphaFoldDB" id="E4UN83"/>
<dbReference type="eggNOG" id="ENOG502RMZJ">
    <property type="taxonomic scope" value="Eukaryota"/>
</dbReference>
<feature type="region of interest" description="Disordered" evidence="1">
    <location>
        <begin position="136"/>
        <end position="168"/>
    </location>
</feature>
<dbReference type="VEuPathDB" id="FungiDB:MGYG_02557"/>
<proteinExistence type="predicted"/>
<evidence type="ECO:0000256" key="2">
    <source>
        <dbReference type="SAM" id="SignalP"/>
    </source>
</evidence>
<evidence type="ECO:0000313" key="3">
    <source>
        <dbReference type="EMBL" id="EFQ99544.1"/>
    </source>
</evidence>
<organism evidence="4">
    <name type="scientific">Arthroderma gypseum (strain ATCC MYA-4604 / CBS 118893)</name>
    <name type="common">Microsporum gypseum</name>
    <dbReference type="NCBI Taxonomy" id="535722"/>
    <lineage>
        <taxon>Eukaryota</taxon>
        <taxon>Fungi</taxon>
        <taxon>Dikarya</taxon>
        <taxon>Ascomycota</taxon>
        <taxon>Pezizomycotina</taxon>
        <taxon>Eurotiomycetes</taxon>
        <taxon>Eurotiomycetidae</taxon>
        <taxon>Onygenales</taxon>
        <taxon>Arthrodermataceae</taxon>
        <taxon>Nannizzia</taxon>
    </lineage>
</organism>
<accession>E4UN83</accession>
<dbReference type="HOGENOM" id="CLU_828937_0_0_1"/>
<feature type="signal peptide" evidence="2">
    <location>
        <begin position="1"/>
        <end position="27"/>
    </location>
</feature>
<dbReference type="Proteomes" id="UP000002669">
    <property type="component" value="Unassembled WGS sequence"/>
</dbReference>
<name>E4UN83_ARTGP</name>